<protein>
    <submittedName>
        <fullName evidence="1">Uncharacterized protein</fullName>
    </submittedName>
</protein>
<keyword evidence="2" id="KW-1185">Reference proteome</keyword>
<organism evidence="1 2">
    <name type="scientific">Chitinophaga niabensis</name>
    <dbReference type="NCBI Taxonomy" id="536979"/>
    <lineage>
        <taxon>Bacteria</taxon>
        <taxon>Pseudomonadati</taxon>
        <taxon>Bacteroidota</taxon>
        <taxon>Chitinophagia</taxon>
        <taxon>Chitinophagales</taxon>
        <taxon>Chitinophagaceae</taxon>
        <taxon>Chitinophaga</taxon>
    </lineage>
</organism>
<dbReference type="Proteomes" id="UP000185003">
    <property type="component" value="Unassembled WGS sequence"/>
</dbReference>
<evidence type="ECO:0000313" key="2">
    <source>
        <dbReference type="Proteomes" id="UP000185003"/>
    </source>
</evidence>
<proteinExistence type="predicted"/>
<sequence>MKDYRKETEGELMRLWNRLGKSGFRFIKLQFDFFTETESNATLQFILSEVKNHMEAQGRFNANGTLRDTADLFPFCLYAPLPKVRPTNVTTFVDFKLDYSPEHRFHVSELVVKKEYDDYEFTEIKVRIKPGEIPTTRQLALLTDKADKERIRKKEKMATTTVNASDVKMKLKRRM</sequence>
<dbReference type="AlphaFoldDB" id="A0A1N6E528"/>
<dbReference type="RefSeq" id="WP_074238457.1">
    <property type="nucleotide sequence ID" value="NZ_FSRA01000001.1"/>
</dbReference>
<dbReference type="STRING" id="536979.SAMN04488055_1303"/>
<gene>
    <name evidence="1" type="ORF">SAMN04488055_1303</name>
</gene>
<accession>A0A1N6E528</accession>
<dbReference type="EMBL" id="FSRA01000001">
    <property type="protein sequence ID" value="SIN78027.1"/>
    <property type="molecule type" value="Genomic_DNA"/>
</dbReference>
<reference evidence="1 2" key="1">
    <citation type="submission" date="2016-11" db="EMBL/GenBank/DDBJ databases">
        <authorList>
            <person name="Jaros S."/>
            <person name="Januszkiewicz K."/>
            <person name="Wedrychowicz H."/>
        </authorList>
    </citation>
    <scope>NUCLEOTIDE SEQUENCE [LARGE SCALE GENOMIC DNA]</scope>
    <source>
        <strain evidence="1 2">DSM 24787</strain>
    </source>
</reference>
<name>A0A1N6E528_9BACT</name>
<evidence type="ECO:0000313" key="1">
    <source>
        <dbReference type="EMBL" id="SIN78027.1"/>
    </source>
</evidence>